<reference evidence="2 3" key="1">
    <citation type="submission" date="2016-03" db="EMBL/GenBank/DDBJ databases">
        <title>Draft Genome Sequence of the Strain BR 10245 (Bradyrhizobium sp.) isolated from nodules of Centrolobium paraense.</title>
        <authorList>
            <person name="Simoes-Araujo J.L.Sr."/>
            <person name="Barauna A.C."/>
            <person name="Silva K."/>
            <person name="Zilli J.E."/>
        </authorList>
    </citation>
    <scope>NUCLEOTIDE SEQUENCE [LARGE SCALE GENOMIC DNA]</scope>
    <source>
        <strain evidence="2 3">BR 10245</strain>
    </source>
</reference>
<dbReference type="Proteomes" id="UP000076959">
    <property type="component" value="Unassembled WGS sequence"/>
</dbReference>
<proteinExistence type="predicted"/>
<feature type="chain" id="PRO_5008055376" evidence="1">
    <location>
        <begin position="25"/>
        <end position="239"/>
    </location>
</feature>
<comment type="caution">
    <text evidence="2">The sequence shown here is derived from an EMBL/GenBank/DDBJ whole genome shotgun (WGS) entry which is preliminary data.</text>
</comment>
<feature type="signal peptide" evidence="1">
    <location>
        <begin position="1"/>
        <end position="24"/>
    </location>
</feature>
<keyword evidence="3" id="KW-1185">Reference proteome</keyword>
<evidence type="ECO:0000313" key="3">
    <source>
        <dbReference type="Proteomes" id="UP000076959"/>
    </source>
</evidence>
<keyword evidence="1" id="KW-0732">Signal</keyword>
<evidence type="ECO:0000256" key="1">
    <source>
        <dbReference type="SAM" id="SignalP"/>
    </source>
</evidence>
<gene>
    <name evidence="2" type="ORF">AYJ54_45445</name>
</gene>
<accession>A0A176Z0E9</accession>
<organism evidence="2 3">
    <name type="scientific">Bradyrhizobium centrolobii</name>
    <dbReference type="NCBI Taxonomy" id="1505087"/>
    <lineage>
        <taxon>Bacteria</taxon>
        <taxon>Pseudomonadati</taxon>
        <taxon>Pseudomonadota</taxon>
        <taxon>Alphaproteobacteria</taxon>
        <taxon>Hyphomicrobiales</taxon>
        <taxon>Nitrobacteraceae</taxon>
        <taxon>Bradyrhizobium</taxon>
    </lineage>
</organism>
<dbReference type="AlphaFoldDB" id="A0A176Z0E9"/>
<sequence length="239" mass="27113">MRFLKLSVIAAFGFMIGSISFGQAQEGTLKPDTVNNTRDMRFCEILVVKARGIEVYNTTGVSDCPPQQWDALDVRKIRRQFRALKVEKNGPHFWMMDSQTVSFGTKASFGDIEARWVARLPLLTALEAATGSKPYKVFTPKKTQRMVYAKGKPVYELIDPDGNVYVLQAHEEKFPIETLAKLGEKLKLPPGWKFRTQDLSEDLVLDLKSDQTIYAIGDEYHQYWTRIPNSKATSARTAN</sequence>
<name>A0A176Z0E9_9BRAD</name>
<protein>
    <submittedName>
        <fullName evidence="2">Uncharacterized protein</fullName>
    </submittedName>
</protein>
<dbReference type="EMBL" id="LUUB01000038">
    <property type="protein sequence ID" value="OAF12988.1"/>
    <property type="molecule type" value="Genomic_DNA"/>
</dbReference>
<evidence type="ECO:0000313" key="2">
    <source>
        <dbReference type="EMBL" id="OAF12988.1"/>
    </source>
</evidence>
<dbReference type="STRING" id="1505087.AYJ54_45445"/>